<evidence type="ECO:0000256" key="2">
    <source>
        <dbReference type="ARBA" id="ARBA00022617"/>
    </source>
</evidence>
<keyword evidence="11" id="KW-1185">Reference proteome</keyword>
<evidence type="ECO:0000256" key="6">
    <source>
        <dbReference type="PROSITE-ProRule" id="PRU00433"/>
    </source>
</evidence>
<keyword evidence="5 6" id="KW-0408">Iron</keyword>
<dbReference type="Gene3D" id="1.10.760.10">
    <property type="entry name" value="Cytochrome c-like domain"/>
    <property type="match status" value="2"/>
</dbReference>
<dbReference type="InterPro" id="IPR051395">
    <property type="entry name" value="Cytochrome_c_Peroxidase/MauG"/>
</dbReference>
<evidence type="ECO:0000256" key="5">
    <source>
        <dbReference type="ARBA" id="ARBA00023004"/>
    </source>
</evidence>
<feature type="chain" id="PRO_5032810987" evidence="8">
    <location>
        <begin position="21"/>
        <end position="436"/>
    </location>
</feature>
<dbReference type="GO" id="GO:0030313">
    <property type="term" value="C:cell envelope"/>
    <property type="evidence" value="ECO:0007669"/>
    <property type="project" value="UniProtKB-SubCell"/>
</dbReference>
<keyword evidence="8" id="KW-0732">Signal</keyword>
<dbReference type="InterPro" id="IPR004852">
    <property type="entry name" value="Di-haem_cyt_c_peroxidsae"/>
</dbReference>
<feature type="region of interest" description="Disordered" evidence="7">
    <location>
        <begin position="416"/>
        <end position="436"/>
    </location>
</feature>
<feature type="domain" description="Cytochrome c" evidence="9">
    <location>
        <begin position="253"/>
        <end position="413"/>
    </location>
</feature>
<evidence type="ECO:0000256" key="4">
    <source>
        <dbReference type="ARBA" id="ARBA00023002"/>
    </source>
</evidence>
<reference evidence="10 11" key="1">
    <citation type="submission" date="2019-11" db="EMBL/GenBank/DDBJ databases">
        <title>Pseudooceanicola pacifica sp. nov., isolated from deep-sea sediment of the Pacific Ocean.</title>
        <authorList>
            <person name="Lyu L."/>
        </authorList>
    </citation>
    <scope>NUCLEOTIDE SEQUENCE [LARGE SCALE GENOMIC DNA]</scope>
    <source>
        <strain evidence="10 11">216_PA32_1</strain>
    </source>
</reference>
<dbReference type="InterPro" id="IPR036909">
    <property type="entry name" value="Cyt_c-like_dom_sf"/>
</dbReference>
<gene>
    <name evidence="10" type="ORF">GLS40_12460</name>
</gene>
<name>A0A844W7T1_9RHOB</name>
<evidence type="ECO:0000256" key="7">
    <source>
        <dbReference type="SAM" id="MobiDB-lite"/>
    </source>
</evidence>
<comment type="caution">
    <text evidence="10">The sequence shown here is derived from an EMBL/GenBank/DDBJ whole genome shotgun (WGS) entry which is preliminary data.</text>
</comment>
<organism evidence="10 11">
    <name type="scientific">Pseudooceanicola pacificus</name>
    <dbReference type="NCBI Taxonomy" id="2676438"/>
    <lineage>
        <taxon>Bacteria</taxon>
        <taxon>Pseudomonadati</taxon>
        <taxon>Pseudomonadota</taxon>
        <taxon>Alphaproteobacteria</taxon>
        <taxon>Rhodobacterales</taxon>
        <taxon>Paracoccaceae</taxon>
        <taxon>Pseudooceanicola</taxon>
    </lineage>
</organism>
<dbReference type="SUPFAM" id="SSF46626">
    <property type="entry name" value="Cytochrome c"/>
    <property type="match status" value="2"/>
</dbReference>
<protein>
    <submittedName>
        <fullName evidence="10">C-type cytochrome</fullName>
    </submittedName>
</protein>
<evidence type="ECO:0000256" key="1">
    <source>
        <dbReference type="ARBA" id="ARBA00004196"/>
    </source>
</evidence>
<comment type="subcellular location">
    <subcellularLocation>
        <location evidence="1">Cell envelope</location>
    </subcellularLocation>
</comment>
<evidence type="ECO:0000313" key="11">
    <source>
        <dbReference type="Proteomes" id="UP000443843"/>
    </source>
</evidence>
<dbReference type="GO" id="GO:0004130">
    <property type="term" value="F:cytochrome-c peroxidase activity"/>
    <property type="evidence" value="ECO:0007669"/>
    <property type="project" value="TreeGrafter"/>
</dbReference>
<proteinExistence type="predicted"/>
<evidence type="ECO:0000256" key="3">
    <source>
        <dbReference type="ARBA" id="ARBA00022723"/>
    </source>
</evidence>
<keyword evidence="4" id="KW-0560">Oxidoreductase</keyword>
<feature type="signal peptide" evidence="8">
    <location>
        <begin position="1"/>
        <end position="20"/>
    </location>
</feature>
<dbReference type="AlphaFoldDB" id="A0A844W7T1"/>
<dbReference type="RefSeq" id="WP_160383064.1">
    <property type="nucleotide sequence ID" value="NZ_WNXQ01000007.1"/>
</dbReference>
<dbReference type="GO" id="GO:0020037">
    <property type="term" value="F:heme binding"/>
    <property type="evidence" value="ECO:0007669"/>
    <property type="project" value="InterPro"/>
</dbReference>
<dbReference type="Pfam" id="PF03150">
    <property type="entry name" value="CCP_MauG"/>
    <property type="match status" value="1"/>
</dbReference>
<dbReference type="InterPro" id="IPR009056">
    <property type="entry name" value="Cyt_c-like_dom"/>
</dbReference>
<dbReference type="GO" id="GO:0046872">
    <property type="term" value="F:metal ion binding"/>
    <property type="evidence" value="ECO:0007669"/>
    <property type="project" value="UniProtKB-KW"/>
</dbReference>
<keyword evidence="3 6" id="KW-0479">Metal-binding</keyword>
<dbReference type="PROSITE" id="PS51007">
    <property type="entry name" value="CYTC"/>
    <property type="match status" value="1"/>
</dbReference>
<evidence type="ECO:0000259" key="9">
    <source>
        <dbReference type="PROSITE" id="PS51007"/>
    </source>
</evidence>
<evidence type="ECO:0000313" key="10">
    <source>
        <dbReference type="EMBL" id="MWB78844.1"/>
    </source>
</evidence>
<evidence type="ECO:0000256" key="8">
    <source>
        <dbReference type="SAM" id="SignalP"/>
    </source>
</evidence>
<keyword evidence="2 6" id="KW-0349">Heme</keyword>
<dbReference type="GO" id="GO:0009055">
    <property type="term" value="F:electron transfer activity"/>
    <property type="evidence" value="ECO:0007669"/>
    <property type="project" value="InterPro"/>
</dbReference>
<sequence length="436" mass="46475">MRRVWVTVGILSLQATLSLADDVPEPVTHADFAPVDMDLALLGRDLFFDPLLSGNLNISCATCHHPSMGTTDSMSLSLGEGAEALGPDRHVTARNRPVARIARNAPGLFNLGAFDVRSLMLDGRVEADPDAPFGIRMPPGRDLQRPVPSVLAAQALLPLSDPDQMAGHPGENAVADAVAAGNYSGPGGAWFIVTSRVANNPTYAERFTAVLGNRPLDITDIGRALADYIGHEFMAIDSPFDRYLAGDKTALNSAQTRGMELFYGPAGCAACHSGALQTDHGFHSIGMPQMGPGLVAETHVDLGRGAVTGLEEDNYRFRTPSLRNVIQTAPYGHDGAYATLDGVVRHHLDPFGALGSYDRSQARLHDVTLDDGDWTVMDNFDEVMRIAMSAEIAPVSLTDPQIADLVAFLDALTDPGAGKDRLGPPDRLPSGLPLDR</sequence>
<dbReference type="PANTHER" id="PTHR30600">
    <property type="entry name" value="CYTOCHROME C PEROXIDASE-RELATED"/>
    <property type="match status" value="1"/>
</dbReference>
<dbReference type="EMBL" id="WNXQ01000007">
    <property type="protein sequence ID" value="MWB78844.1"/>
    <property type="molecule type" value="Genomic_DNA"/>
</dbReference>
<accession>A0A844W7T1</accession>
<dbReference type="Proteomes" id="UP000443843">
    <property type="component" value="Unassembled WGS sequence"/>
</dbReference>